<organism evidence="2 3">
    <name type="scientific">Candidatus Harrisonbacteria bacterium RIFCSPLOWO2_02_FULL_41_13b</name>
    <dbReference type="NCBI Taxonomy" id="1798409"/>
    <lineage>
        <taxon>Bacteria</taxon>
        <taxon>Candidatus Harrisoniibacteriota</taxon>
    </lineage>
</organism>
<keyword evidence="1" id="KW-0812">Transmembrane</keyword>
<keyword evidence="1" id="KW-0472">Membrane</keyword>
<keyword evidence="1" id="KW-1133">Transmembrane helix</keyword>
<feature type="transmembrane region" description="Helical" evidence="1">
    <location>
        <begin position="365"/>
        <end position="386"/>
    </location>
</feature>
<evidence type="ECO:0000313" key="2">
    <source>
        <dbReference type="EMBL" id="OGY67096.1"/>
    </source>
</evidence>
<feature type="transmembrane region" description="Helical" evidence="1">
    <location>
        <begin position="81"/>
        <end position="100"/>
    </location>
</feature>
<feature type="transmembrane region" description="Helical" evidence="1">
    <location>
        <begin position="338"/>
        <end position="359"/>
    </location>
</feature>
<feature type="transmembrane region" description="Helical" evidence="1">
    <location>
        <begin position="311"/>
        <end position="329"/>
    </location>
</feature>
<comment type="caution">
    <text evidence="2">The sequence shown here is derived from an EMBL/GenBank/DDBJ whole genome shotgun (WGS) entry which is preliminary data.</text>
</comment>
<evidence type="ECO:0008006" key="4">
    <source>
        <dbReference type="Google" id="ProtNLM"/>
    </source>
</evidence>
<feature type="transmembrane region" description="Helical" evidence="1">
    <location>
        <begin position="259"/>
        <end position="278"/>
    </location>
</feature>
<accession>A0A1G1ZSK7</accession>
<feature type="transmembrane region" description="Helical" evidence="1">
    <location>
        <begin position="230"/>
        <end position="250"/>
    </location>
</feature>
<dbReference type="EMBL" id="MHJL01000030">
    <property type="protein sequence ID" value="OGY67096.1"/>
    <property type="molecule type" value="Genomic_DNA"/>
</dbReference>
<name>A0A1G1ZSK7_9BACT</name>
<dbReference type="AlphaFoldDB" id="A0A1G1ZSK7"/>
<reference evidence="2 3" key="1">
    <citation type="journal article" date="2016" name="Nat. Commun.">
        <title>Thousands of microbial genomes shed light on interconnected biogeochemical processes in an aquifer system.</title>
        <authorList>
            <person name="Anantharaman K."/>
            <person name="Brown C.T."/>
            <person name="Hug L.A."/>
            <person name="Sharon I."/>
            <person name="Castelle C.J."/>
            <person name="Probst A.J."/>
            <person name="Thomas B.C."/>
            <person name="Singh A."/>
            <person name="Wilkins M.J."/>
            <person name="Karaoz U."/>
            <person name="Brodie E.L."/>
            <person name="Williams K.H."/>
            <person name="Hubbard S.S."/>
            <person name="Banfield J.F."/>
        </authorList>
    </citation>
    <scope>NUCLEOTIDE SEQUENCE [LARGE SCALE GENOMIC DNA]</scope>
</reference>
<feature type="transmembrane region" description="Helical" evidence="1">
    <location>
        <begin position="191"/>
        <end position="210"/>
    </location>
</feature>
<sequence length="632" mass="73390">MMVDGKKITYFILLIISALLVGILYVAPQFFIGRALKAQDRPHLVAPYNLHSDEMINYLPRGREVYDGHFFVSDLFSDRKLFSPTTALPPLIMSLPIFVAGGNINFAYQIAQFSFSALIFLAFYFLGKVVLRSRPWSFFLAFAATLTPLARDLPRGFFSLDSFLNKIVKNFVPIVQTQFDHLALYRMDDPLITFLIFIPTLIALFVFWQNPKKSTAVLFGALVGLLVYTYLHYWMYLALVLFLLTVYAFFNRRKDSARFYYLAISCAVFLLFALPYILNILNISNLNFVADWRDRNNAEEIGRQIYLSSTIPHYIFYAILALAVYWVFWKQKKQDTAVLWWSFIGVMPLLLNMQIMVGFNVAPDHWFFAFSPLALLLILSIAIELVKKIDKKWIVAALLILISLVVAKKIVNAFTFINPMPEVLEAHTIDRPIIDSWDWINQDLPDEPRIGSTSFLTSAHLAVYTSARPYLPTFFNTYLTNEEGEERVLQMQKLFGASPEFLGILFRAKGRSEMTCEEIRILYKNPLLKCSPLTLHNLTDYFYPFYYYYFREKDYSTINSVYPHLEMPEERVRGLLNRYEDMPSLNWRDLPLDYVYSGPLEKELAGSELENNPELKMVYEKGGVEIYEIIRQ</sequence>
<dbReference type="Proteomes" id="UP000177690">
    <property type="component" value="Unassembled WGS sequence"/>
</dbReference>
<evidence type="ECO:0000256" key="1">
    <source>
        <dbReference type="SAM" id="Phobius"/>
    </source>
</evidence>
<proteinExistence type="predicted"/>
<feature type="transmembrane region" description="Helical" evidence="1">
    <location>
        <begin position="106"/>
        <end position="126"/>
    </location>
</feature>
<evidence type="ECO:0000313" key="3">
    <source>
        <dbReference type="Proteomes" id="UP000177690"/>
    </source>
</evidence>
<gene>
    <name evidence="2" type="ORF">A3I24_02865</name>
</gene>
<feature type="transmembrane region" description="Helical" evidence="1">
    <location>
        <begin position="393"/>
        <end position="411"/>
    </location>
</feature>
<dbReference type="STRING" id="1798409.A3I24_02865"/>
<feature type="transmembrane region" description="Helical" evidence="1">
    <location>
        <begin position="12"/>
        <end position="32"/>
    </location>
</feature>
<protein>
    <recommendedName>
        <fullName evidence="4">Glycosyltransferase RgtA/B/C/D-like domain-containing protein</fullName>
    </recommendedName>
</protein>